<gene>
    <name evidence="8" type="ORF">SY83_06750</name>
</gene>
<dbReference type="InterPro" id="IPR010969">
    <property type="entry name" value="Cys_dSase-rel_unknwn_funct"/>
</dbReference>
<dbReference type="GO" id="GO:0031071">
    <property type="term" value="F:cysteine desulfurase activity"/>
    <property type="evidence" value="ECO:0007669"/>
    <property type="project" value="UniProtKB-EC"/>
</dbReference>
<evidence type="ECO:0000256" key="6">
    <source>
        <dbReference type="ARBA" id="ARBA00050776"/>
    </source>
</evidence>
<dbReference type="STRING" id="1178515.SY83_06750"/>
<dbReference type="GO" id="GO:0006534">
    <property type="term" value="P:cysteine metabolic process"/>
    <property type="evidence" value="ECO:0007669"/>
    <property type="project" value="InterPro"/>
</dbReference>
<dbReference type="InterPro" id="IPR000192">
    <property type="entry name" value="Aminotrans_V_dom"/>
</dbReference>
<feature type="domain" description="Aminotransferase class V" evidence="7">
    <location>
        <begin position="4"/>
        <end position="374"/>
    </location>
</feature>
<dbReference type="PANTHER" id="PTHR43586">
    <property type="entry name" value="CYSTEINE DESULFURASE"/>
    <property type="match status" value="1"/>
</dbReference>
<comment type="similarity">
    <text evidence="2">Belongs to the class-V pyridoxal-phosphate-dependent aminotransferase family. Csd subfamily.</text>
</comment>
<comment type="catalytic activity">
    <reaction evidence="6">
        <text>(sulfur carrier)-H + L-cysteine = (sulfur carrier)-SH + L-alanine</text>
        <dbReference type="Rhea" id="RHEA:43892"/>
        <dbReference type="Rhea" id="RHEA-COMP:14737"/>
        <dbReference type="Rhea" id="RHEA-COMP:14739"/>
        <dbReference type="ChEBI" id="CHEBI:29917"/>
        <dbReference type="ChEBI" id="CHEBI:35235"/>
        <dbReference type="ChEBI" id="CHEBI:57972"/>
        <dbReference type="ChEBI" id="CHEBI:64428"/>
        <dbReference type="EC" id="2.8.1.7"/>
    </reaction>
</comment>
<keyword evidence="5" id="KW-0663">Pyridoxal phosphate</keyword>
<dbReference type="InterPro" id="IPR015424">
    <property type="entry name" value="PyrdxlP-dep_Trfase"/>
</dbReference>
<dbReference type="GO" id="GO:0030170">
    <property type="term" value="F:pyridoxal phosphate binding"/>
    <property type="evidence" value="ECO:0007669"/>
    <property type="project" value="InterPro"/>
</dbReference>
<dbReference type="PATRIC" id="fig|1178515.4.peg.1344"/>
<evidence type="ECO:0000256" key="3">
    <source>
        <dbReference type="ARBA" id="ARBA00012239"/>
    </source>
</evidence>
<keyword evidence="4" id="KW-0808">Transferase</keyword>
<proteinExistence type="inferred from homology"/>
<comment type="cofactor">
    <cofactor evidence="1">
        <name>pyridoxal 5'-phosphate</name>
        <dbReference type="ChEBI" id="CHEBI:597326"/>
    </cofactor>
</comment>
<dbReference type="KEGG" id="pswu:SY83_06750"/>
<dbReference type="AlphaFoldDB" id="A0A172TGK5"/>
<dbReference type="InterPro" id="IPR015421">
    <property type="entry name" value="PyrdxlP-dep_Trfase_major"/>
</dbReference>
<evidence type="ECO:0000256" key="5">
    <source>
        <dbReference type="ARBA" id="ARBA00022898"/>
    </source>
</evidence>
<name>A0A172TGK5_9BACL</name>
<dbReference type="EMBL" id="CP011388">
    <property type="protein sequence ID" value="ANE46034.1"/>
    <property type="molecule type" value="Genomic_DNA"/>
</dbReference>
<dbReference type="CDD" id="cd06453">
    <property type="entry name" value="SufS_like"/>
    <property type="match status" value="1"/>
</dbReference>
<dbReference type="NCBIfam" id="TIGR01977">
    <property type="entry name" value="am_tr_V_EF2568"/>
    <property type="match status" value="1"/>
</dbReference>
<protein>
    <recommendedName>
        <fullName evidence="3">cysteine desulfurase</fullName>
        <ecNumber evidence="3">2.8.1.7</ecNumber>
    </recommendedName>
</protein>
<dbReference type="Gene3D" id="3.40.640.10">
    <property type="entry name" value="Type I PLP-dependent aspartate aminotransferase-like (Major domain)"/>
    <property type="match status" value="1"/>
</dbReference>
<dbReference type="Proteomes" id="UP000076927">
    <property type="component" value="Chromosome"/>
</dbReference>
<dbReference type="InterPro" id="IPR010970">
    <property type="entry name" value="Cys_dSase_SufS"/>
</dbReference>
<dbReference type="PIRSF" id="PIRSF005572">
    <property type="entry name" value="NifS"/>
    <property type="match status" value="1"/>
</dbReference>
<evidence type="ECO:0000256" key="4">
    <source>
        <dbReference type="ARBA" id="ARBA00022679"/>
    </source>
</evidence>
<evidence type="ECO:0000256" key="1">
    <source>
        <dbReference type="ARBA" id="ARBA00001933"/>
    </source>
</evidence>
<dbReference type="RefSeq" id="WP_068605417.1">
    <property type="nucleotide sequence ID" value="NZ_CP011388.1"/>
</dbReference>
<dbReference type="OrthoDB" id="9804366at2"/>
<keyword evidence="9" id="KW-1185">Reference proteome</keyword>
<organism evidence="8 9">
    <name type="scientific">Paenibacillus swuensis</name>
    <dbReference type="NCBI Taxonomy" id="1178515"/>
    <lineage>
        <taxon>Bacteria</taxon>
        <taxon>Bacillati</taxon>
        <taxon>Bacillota</taxon>
        <taxon>Bacilli</taxon>
        <taxon>Bacillales</taxon>
        <taxon>Paenibacillaceae</taxon>
        <taxon>Paenibacillus</taxon>
    </lineage>
</organism>
<accession>A0A172TGK5</accession>
<evidence type="ECO:0000313" key="9">
    <source>
        <dbReference type="Proteomes" id="UP000076927"/>
    </source>
</evidence>
<reference evidence="8 9" key="1">
    <citation type="submission" date="2015-01" db="EMBL/GenBank/DDBJ databases">
        <title>Paenibacillus swuensis/DY6/whole genome sequencing.</title>
        <authorList>
            <person name="Kim M.K."/>
            <person name="Srinivasan S."/>
            <person name="Lee J.-J."/>
        </authorList>
    </citation>
    <scope>NUCLEOTIDE SEQUENCE [LARGE SCALE GENOMIC DNA]</scope>
    <source>
        <strain evidence="8 9">DY6</strain>
    </source>
</reference>
<dbReference type="Pfam" id="PF00266">
    <property type="entry name" value="Aminotran_5"/>
    <property type="match status" value="1"/>
</dbReference>
<dbReference type="Gene3D" id="3.90.1150.10">
    <property type="entry name" value="Aspartate Aminotransferase, domain 1"/>
    <property type="match status" value="1"/>
</dbReference>
<sequence length="385" mass="41881">MQHVYFDNAATSWPKPPGVAEAMLECVKDYSANPGRGSHTMAVRASRVLFETRKSLAKLFHVRNPVDISFALNTTMALNQAIKGWVRPGDHVVCTALEHNSVRRPLEFLKATQGVKVSYIETDLAGRLMLSTLEDTLQPETRLVVCNHSSNLLGSILPMEEISELIKRKSPHAKLLVDAAQSAGVIPIDVEAMGIDMLAFPGHKGLLGPQGTGGLYLHPEIIMEPLMHGGTGSQSEAIEQPTVRPDRYEAGTLNTPGIAGLNAGVKFVLEQSVEQIHTHEWGLTQRFMEGLSRLDKVQLLGPELGQVRTGIVAFNLPGKDSSEVAFMLDRQYNIAVRAGYHCTPLAHQSAGTLGAGAVRAGMGYFNTAEEVDYVLESIRDIQQKG</sequence>
<evidence type="ECO:0000313" key="8">
    <source>
        <dbReference type="EMBL" id="ANE46034.1"/>
    </source>
</evidence>
<evidence type="ECO:0000256" key="2">
    <source>
        <dbReference type="ARBA" id="ARBA00010447"/>
    </source>
</evidence>
<dbReference type="EC" id="2.8.1.7" evidence="3"/>
<dbReference type="SUPFAM" id="SSF53383">
    <property type="entry name" value="PLP-dependent transferases"/>
    <property type="match status" value="1"/>
</dbReference>
<dbReference type="InterPro" id="IPR015422">
    <property type="entry name" value="PyrdxlP-dep_Trfase_small"/>
</dbReference>
<evidence type="ECO:0000259" key="7">
    <source>
        <dbReference type="Pfam" id="PF00266"/>
    </source>
</evidence>
<dbReference type="PANTHER" id="PTHR43586:SF4">
    <property type="entry name" value="ISOPENICILLIN N EPIMERASE"/>
    <property type="match status" value="1"/>
</dbReference>
<dbReference type="InterPro" id="IPR016454">
    <property type="entry name" value="Cysteine_dSase"/>
</dbReference>